<name>A0A6C0HVQ6_9ZZZZ</name>
<feature type="compositionally biased region" description="Basic residues" evidence="1">
    <location>
        <begin position="145"/>
        <end position="174"/>
    </location>
</feature>
<dbReference type="EMBL" id="MN740028">
    <property type="protein sequence ID" value="QHT84828.1"/>
    <property type="molecule type" value="Genomic_DNA"/>
</dbReference>
<organism evidence="2">
    <name type="scientific">viral metagenome</name>
    <dbReference type="NCBI Taxonomy" id="1070528"/>
    <lineage>
        <taxon>unclassified sequences</taxon>
        <taxon>metagenomes</taxon>
        <taxon>organismal metagenomes</taxon>
    </lineage>
</organism>
<proteinExistence type="predicted"/>
<evidence type="ECO:0000313" key="2">
    <source>
        <dbReference type="EMBL" id="QHT84828.1"/>
    </source>
</evidence>
<accession>A0A6C0HVQ6</accession>
<dbReference type="AlphaFoldDB" id="A0A6C0HVQ6"/>
<reference evidence="2" key="1">
    <citation type="journal article" date="2020" name="Nature">
        <title>Giant virus diversity and host interactions through global metagenomics.</title>
        <authorList>
            <person name="Schulz F."/>
            <person name="Roux S."/>
            <person name="Paez-Espino D."/>
            <person name="Jungbluth S."/>
            <person name="Walsh D.A."/>
            <person name="Denef V.J."/>
            <person name="McMahon K.D."/>
            <person name="Konstantinidis K.T."/>
            <person name="Eloe-Fadrosh E.A."/>
            <person name="Kyrpides N.C."/>
            <person name="Woyke T."/>
        </authorList>
    </citation>
    <scope>NUCLEOTIDE SEQUENCE</scope>
    <source>
        <strain evidence="2">GVMAG-M-3300023184-178</strain>
    </source>
</reference>
<protein>
    <submittedName>
        <fullName evidence="2">Uncharacterized protein</fullName>
    </submittedName>
</protein>
<evidence type="ECO:0000256" key="1">
    <source>
        <dbReference type="SAM" id="MobiDB-lite"/>
    </source>
</evidence>
<feature type="region of interest" description="Disordered" evidence="1">
    <location>
        <begin position="1"/>
        <end position="23"/>
    </location>
</feature>
<feature type="region of interest" description="Disordered" evidence="1">
    <location>
        <begin position="118"/>
        <end position="174"/>
    </location>
</feature>
<sequence length="174" mass="20569">MSSSSQTTDTDTREQKDKRNRMKKNAINVLHDTYGDYIPKNNIKLLFNYVENYCKIVYNKHIPYRVYTSSEPCSVFYIRNKLDDFLEVYGTSYEDMSINQIMLNVIGENKYNDVLTQMSTSPDLEPLPSIENPKYPNRRWSSASGKKRRTTKRKTTKRRTTKRRTTKRGSVKRK</sequence>